<evidence type="ECO:0000313" key="2">
    <source>
        <dbReference type="Proteomes" id="UP000001591"/>
    </source>
</evidence>
<dbReference type="PIRSF" id="PIRSF007056">
    <property type="entry name" value="UCP007056"/>
    <property type="match status" value="1"/>
</dbReference>
<reference evidence="1 2" key="1">
    <citation type="journal article" date="2010" name="BMC Genomics">
        <title>Metabolic flexibility revealed in the genome of the cyst-forming alpha-1 proteobacterium Rhodospirillum centenum.</title>
        <authorList>
            <person name="Lu Y.K."/>
            <person name="Marden J."/>
            <person name="Han M."/>
            <person name="Swingley W.D."/>
            <person name="Mastrian S.D."/>
            <person name="Chowdhury S.R."/>
            <person name="Hao J."/>
            <person name="Helmy T."/>
            <person name="Kim S."/>
            <person name="Kurdoglu A.A."/>
            <person name="Matthies H.J."/>
            <person name="Rollo D."/>
            <person name="Stothard P."/>
            <person name="Blankenship R.E."/>
            <person name="Bauer C.E."/>
            <person name="Touchman J.W."/>
        </authorList>
    </citation>
    <scope>NUCLEOTIDE SEQUENCE [LARGE SCALE GENOMIC DNA]</scope>
    <source>
        <strain evidence="2">ATCC 51521 / SW</strain>
    </source>
</reference>
<sequence>MSDQAAPFVLLPYQQRWIADRSPVKAAEKSRRVGLTWAEAADDVLIAGLAADDGGDDVWYIGYNQDMAREFIETCADWARHFATAAEAMEEVLVDDEDKDILAFRIRFASGHKITALSSRPSNLRGKQGVVVIDEAAFHPDLKELLKAAFALLIWGGRVRIISTHDGVENAFNELCEDIRAGRNKYSLHRITFDEALSEGLYRRICLVRGVEWSPEIEAEWRQEIIDFYGDGADEELFCIPKASGGRYIPRALIEARMDEVVPVLRWVQADDFVDQPDHIREADCREWLDLTVRPHLLRLSGTERTFFGEDFGRSGDLTVIWPLVLEQNLVRRTPFIIEMRNIPFRQQEQVLFYLVDRLPRFSGGKLDARGNGQYLAEVARQRYGSQLIEQVMLSEGWYRDNMPRLKAAFEDGTITLPKDADVLDDFRAIEVVRGVARVPDSARTKGRNGQRHGDAAIAAALAYAASEDDAGPIDATVAGDVRHGYRGFAEDGGEAGQPTDRGFGTLGGLNDFEGFM</sequence>
<dbReference type="STRING" id="414684.RC1_1112"/>
<dbReference type="eggNOG" id="COG4373">
    <property type="taxonomic scope" value="Bacteria"/>
</dbReference>
<protein>
    <submittedName>
        <fullName evidence="1">Terminase large subunit</fullName>
    </submittedName>
</protein>
<keyword evidence="2" id="KW-1185">Reference proteome</keyword>
<organism evidence="1 2">
    <name type="scientific">Rhodospirillum centenum (strain ATCC 51521 / SW)</name>
    <dbReference type="NCBI Taxonomy" id="414684"/>
    <lineage>
        <taxon>Bacteria</taxon>
        <taxon>Pseudomonadati</taxon>
        <taxon>Pseudomonadota</taxon>
        <taxon>Alphaproteobacteria</taxon>
        <taxon>Rhodospirillales</taxon>
        <taxon>Rhodospirillaceae</taxon>
        <taxon>Rhodospirillum</taxon>
    </lineage>
</organism>
<dbReference type="OrthoDB" id="9801658at2"/>
<evidence type="ECO:0000313" key="1">
    <source>
        <dbReference type="EMBL" id="ACI98528.1"/>
    </source>
</evidence>
<dbReference type="EMBL" id="CP000613">
    <property type="protein sequence ID" value="ACI98528.1"/>
    <property type="molecule type" value="Genomic_DNA"/>
</dbReference>
<dbReference type="AlphaFoldDB" id="B6IME9"/>
<dbReference type="HOGENOM" id="CLU_030701_0_0_5"/>
<dbReference type="InterPro" id="IPR027417">
    <property type="entry name" value="P-loop_NTPase"/>
</dbReference>
<dbReference type="Gene3D" id="3.30.420.240">
    <property type="match status" value="1"/>
</dbReference>
<dbReference type="Pfam" id="PF03237">
    <property type="entry name" value="Terminase_6N"/>
    <property type="match status" value="1"/>
</dbReference>
<proteinExistence type="predicted"/>
<dbReference type="Proteomes" id="UP000001591">
    <property type="component" value="Chromosome"/>
</dbReference>
<dbReference type="Gene3D" id="3.40.50.300">
    <property type="entry name" value="P-loop containing nucleotide triphosphate hydrolases"/>
    <property type="match status" value="1"/>
</dbReference>
<dbReference type="RefSeq" id="WP_012566317.1">
    <property type="nucleotide sequence ID" value="NC_011420.2"/>
</dbReference>
<dbReference type="InterPro" id="IPR012036">
    <property type="entry name" value="Phage_Mu_Gp28"/>
</dbReference>
<gene>
    <name evidence="1" type="ordered locus">RC1_1112</name>
</gene>
<accession>B6IME9</accession>
<dbReference type="KEGG" id="rce:RC1_1112"/>
<name>B6IME9_RHOCS</name>